<dbReference type="PANTHER" id="PTHR34374:SF1">
    <property type="entry name" value="LARGE RIBOSOMAL RNA SUBUNIT ACCUMULATION PROTEIN YCED HOMOLOG 1, CHLOROPLASTIC"/>
    <property type="match status" value="1"/>
</dbReference>
<dbReference type="Pfam" id="PF02620">
    <property type="entry name" value="YceD"/>
    <property type="match status" value="1"/>
</dbReference>
<dbReference type="RefSeq" id="WP_045671948.1">
    <property type="nucleotide sequence ID" value="NZ_CP011058.1"/>
</dbReference>
<protein>
    <recommendedName>
        <fullName evidence="3">Metal-binding protein</fullName>
    </recommendedName>
</protein>
<dbReference type="OrthoDB" id="9790372at2"/>
<reference evidence="2" key="2">
    <citation type="submission" date="2015-03" db="EMBL/GenBank/DDBJ databases">
        <title>Genome sequence of Paenibacillus beijingensis strain DSM 24997T.</title>
        <authorList>
            <person name="Kwak Y."/>
            <person name="Shin J.-H."/>
        </authorList>
    </citation>
    <scope>NUCLEOTIDE SEQUENCE [LARGE SCALE GENOMIC DNA]</scope>
    <source>
        <strain evidence="2">DSM 24997</strain>
    </source>
</reference>
<dbReference type="HOGENOM" id="CLU_100236_1_1_9"/>
<dbReference type="STRING" id="1126833.VN24_20585"/>
<evidence type="ECO:0000313" key="1">
    <source>
        <dbReference type="EMBL" id="AJY76522.1"/>
    </source>
</evidence>
<dbReference type="PATRIC" id="fig|1126833.4.peg.4527"/>
<keyword evidence="2" id="KW-1185">Reference proteome</keyword>
<dbReference type="EMBL" id="CP011058">
    <property type="protein sequence ID" value="AJY76522.1"/>
    <property type="molecule type" value="Genomic_DNA"/>
</dbReference>
<dbReference type="Proteomes" id="UP000032633">
    <property type="component" value="Chromosome"/>
</dbReference>
<name>A0A0D5NNC8_9BACL</name>
<organism evidence="1 2">
    <name type="scientific">Paenibacillus beijingensis</name>
    <dbReference type="NCBI Taxonomy" id="1126833"/>
    <lineage>
        <taxon>Bacteria</taxon>
        <taxon>Bacillati</taxon>
        <taxon>Bacillota</taxon>
        <taxon>Bacilli</taxon>
        <taxon>Bacillales</taxon>
        <taxon>Paenibacillaceae</taxon>
        <taxon>Paenibacillus</taxon>
    </lineage>
</organism>
<dbReference type="PANTHER" id="PTHR34374">
    <property type="entry name" value="LARGE RIBOSOMAL RNA SUBUNIT ACCUMULATION PROTEIN YCED HOMOLOG 1, CHLOROPLASTIC"/>
    <property type="match status" value="1"/>
</dbReference>
<dbReference type="KEGG" id="pbj:VN24_20585"/>
<gene>
    <name evidence="1" type="ORF">VN24_20585</name>
</gene>
<accession>A0A0D5NNC8</accession>
<evidence type="ECO:0008006" key="3">
    <source>
        <dbReference type="Google" id="ProtNLM"/>
    </source>
</evidence>
<dbReference type="AlphaFoldDB" id="A0A0D5NNC8"/>
<evidence type="ECO:0000313" key="2">
    <source>
        <dbReference type="Proteomes" id="UP000032633"/>
    </source>
</evidence>
<reference evidence="1 2" key="1">
    <citation type="journal article" date="2015" name="J. Biotechnol.">
        <title>Complete genome sequence of Paenibacillus beijingensis 7188(T) (=DSM 24997(T)), a novel rhizobacterium from jujube garden soil.</title>
        <authorList>
            <person name="Kwak Y."/>
            <person name="Shin J.H."/>
        </authorList>
    </citation>
    <scope>NUCLEOTIDE SEQUENCE [LARGE SCALE GENOMIC DNA]</scope>
    <source>
        <strain evidence="1 2">DSM 24997</strain>
    </source>
</reference>
<proteinExistence type="predicted"/>
<dbReference type="InterPro" id="IPR003772">
    <property type="entry name" value="YceD"/>
</dbReference>
<sequence>MYLHIQEAISKGLNLSYRQNLDTGELFKDKPDVLSAGPLRVNLEARPEGRSVRVTGELAIDLEMACSRCLDPVKEQVTIPFEEVFVPSSALSGDEDEDEIIVVKEEKVDLIPYIHEYTLLYLPFAPLCGSDCKGICPDCGQNLNERACGCSKDVINPKFAALKDLFDS</sequence>